<gene>
    <name evidence="1" type="ORF">KHLLAP_LOCUS7246</name>
</gene>
<organism evidence="1 2">
    <name type="scientific">Anthostomella pinea</name>
    <dbReference type="NCBI Taxonomy" id="933095"/>
    <lineage>
        <taxon>Eukaryota</taxon>
        <taxon>Fungi</taxon>
        <taxon>Dikarya</taxon>
        <taxon>Ascomycota</taxon>
        <taxon>Pezizomycotina</taxon>
        <taxon>Sordariomycetes</taxon>
        <taxon>Xylariomycetidae</taxon>
        <taxon>Xylariales</taxon>
        <taxon>Xylariaceae</taxon>
        <taxon>Anthostomella</taxon>
    </lineage>
</organism>
<name>A0AAI8VKX5_9PEZI</name>
<evidence type="ECO:0000313" key="1">
    <source>
        <dbReference type="EMBL" id="CAJ2506778.1"/>
    </source>
</evidence>
<proteinExistence type="predicted"/>
<dbReference type="Proteomes" id="UP001295740">
    <property type="component" value="Unassembled WGS sequence"/>
</dbReference>
<accession>A0AAI8VKX5</accession>
<protein>
    <submittedName>
        <fullName evidence="1">Uu.00g079640.m01.CDS01</fullName>
    </submittedName>
</protein>
<reference evidence="1" key="1">
    <citation type="submission" date="2023-10" db="EMBL/GenBank/DDBJ databases">
        <authorList>
            <person name="Hackl T."/>
        </authorList>
    </citation>
    <scope>NUCLEOTIDE SEQUENCE</scope>
</reference>
<dbReference type="EMBL" id="CAUWAG010000010">
    <property type="protein sequence ID" value="CAJ2506778.1"/>
    <property type="molecule type" value="Genomic_DNA"/>
</dbReference>
<dbReference type="AlphaFoldDB" id="A0AAI8VKX5"/>
<keyword evidence="2" id="KW-1185">Reference proteome</keyword>
<evidence type="ECO:0000313" key="2">
    <source>
        <dbReference type="Proteomes" id="UP001295740"/>
    </source>
</evidence>
<comment type="caution">
    <text evidence="1">The sequence shown here is derived from an EMBL/GenBank/DDBJ whole genome shotgun (WGS) entry which is preliminary data.</text>
</comment>
<sequence length="68" mass="7950">MPKIGEADFVVAQNQHGQPVCGSHLKELCEKCKFFSVFHPDNVATVLYDWPFQKACDHQYRFLPQFDY</sequence>